<dbReference type="AlphaFoldDB" id="A0A3P1C3W7"/>
<comment type="caution">
    <text evidence="2">The sequence shown here is derived from an EMBL/GenBank/DDBJ whole genome shotgun (WGS) entry which is preliminary data.</text>
</comment>
<dbReference type="CDD" id="cd15482">
    <property type="entry name" value="Sialidase_non-viral"/>
    <property type="match status" value="1"/>
</dbReference>
<dbReference type="Pfam" id="PF13088">
    <property type="entry name" value="BNR_2"/>
    <property type="match status" value="1"/>
</dbReference>
<gene>
    <name evidence="2" type="ORF">EHT25_06750</name>
</gene>
<dbReference type="PANTHER" id="PTHR43752">
    <property type="entry name" value="BNR/ASP-BOX REPEAT FAMILY PROTEIN"/>
    <property type="match status" value="1"/>
</dbReference>
<dbReference type="Gene3D" id="2.120.10.10">
    <property type="match status" value="1"/>
</dbReference>
<dbReference type="InterPro" id="IPR036278">
    <property type="entry name" value="Sialidase_sf"/>
</dbReference>
<dbReference type="OrthoDB" id="7294637at2"/>
<sequence>MTIRFLPKHLTATLRNSRFVGISVYCLGVFWGIESYAQRPDESSFGMRLRGVPQRAADVFEPVFVTAAPTNEATLIRTKNGGLTIFYVNRPGEADKLLSISSPDGLHWSEPVKELDLPGQAYYANRVLEDRNGGLNCIFHLWSTGDNGYRGKHLDVWYCRKTAAEKPWSSPRKIYDGYVGSMRSFIQLTTGELLISFARAVPQRLEKPADGQKDYGWNDILVLLSDDNGQNWKPSADQLQVEIDGSMPVRYGGIEPNVLELADGRLWMLIRTNKGQLYESFSTDRGRSWQSAQPSRFISSDSPAELLRLSDNRIVLFYNGNQRWDNPRSYAAGGREVLHAAVSRDEGKTWKGFREVLTTPSAQQKATSDRGTAYASAAETIAGKVAFVAGQGEAKAMVLFDPDWLEQAEVRDDFSAGLVQWTLYDADSLIRLTPDPKTGQNALLVTAGSGKTNAAALWNFPATAQGTLKVELELPLDSPVVSLMLTDHFSVSTDSKAADHAVVGFVFKPANRPGKPPKNRRTVLEIRWNSAENKANLYVNGRLAAQSDFHRRPGCGLNYLRIGLAEHSVPPATFMIRSVALSAQKNNN</sequence>
<organism evidence="2 3">
    <name type="scientific">Larkinella rosea</name>
    <dbReference type="NCBI Taxonomy" id="2025312"/>
    <lineage>
        <taxon>Bacteria</taxon>
        <taxon>Pseudomonadati</taxon>
        <taxon>Bacteroidota</taxon>
        <taxon>Cytophagia</taxon>
        <taxon>Cytophagales</taxon>
        <taxon>Spirosomataceae</taxon>
        <taxon>Larkinella</taxon>
    </lineage>
</organism>
<feature type="domain" description="Sialidase" evidence="1">
    <location>
        <begin position="166"/>
        <end position="374"/>
    </location>
</feature>
<dbReference type="RefSeq" id="WP_124872571.1">
    <property type="nucleotide sequence ID" value="NZ_RQJO01000007.1"/>
</dbReference>
<dbReference type="PANTHER" id="PTHR43752:SF2">
    <property type="entry name" value="BNR_ASP-BOX REPEAT FAMILY PROTEIN"/>
    <property type="match status" value="1"/>
</dbReference>
<dbReference type="InterPro" id="IPR011040">
    <property type="entry name" value="Sialidase"/>
</dbReference>
<protein>
    <submittedName>
        <fullName evidence="2">Exo-alpha-sialidase</fullName>
    </submittedName>
</protein>
<accession>A0A3P1C3W7</accession>
<reference evidence="2 3" key="1">
    <citation type="submission" date="2018-11" db="EMBL/GenBank/DDBJ databases">
        <authorList>
            <person name="Zhou Z."/>
            <person name="Wang G."/>
        </authorList>
    </citation>
    <scope>NUCLEOTIDE SEQUENCE [LARGE SCALE GENOMIC DNA]</scope>
    <source>
        <strain evidence="2 3">KCTC52004</strain>
    </source>
</reference>
<dbReference type="Proteomes" id="UP000271925">
    <property type="component" value="Unassembled WGS sequence"/>
</dbReference>
<name>A0A3P1C3W7_9BACT</name>
<evidence type="ECO:0000259" key="1">
    <source>
        <dbReference type="Pfam" id="PF13088"/>
    </source>
</evidence>
<proteinExistence type="predicted"/>
<dbReference type="EMBL" id="RQJO01000007">
    <property type="protein sequence ID" value="RRB07474.1"/>
    <property type="molecule type" value="Genomic_DNA"/>
</dbReference>
<evidence type="ECO:0000313" key="3">
    <source>
        <dbReference type="Proteomes" id="UP000271925"/>
    </source>
</evidence>
<evidence type="ECO:0000313" key="2">
    <source>
        <dbReference type="EMBL" id="RRB07474.1"/>
    </source>
</evidence>
<dbReference type="SUPFAM" id="SSF50939">
    <property type="entry name" value="Sialidases"/>
    <property type="match status" value="1"/>
</dbReference>
<keyword evidence="3" id="KW-1185">Reference proteome</keyword>